<evidence type="ECO:0000256" key="3">
    <source>
        <dbReference type="ARBA" id="ARBA00022692"/>
    </source>
</evidence>
<feature type="compositionally biased region" description="Basic and acidic residues" evidence="6">
    <location>
        <begin position="190"/>
        <end position="218"/>
    </location>
</feature>
<keyword evidence="4 7" id="KW-1133">Transmembrane helix</keyword>
<dbReference type="Gene3D" id="6.10.110.10">
    <property type="match status" value="1"/>
</dbReference>
<keyword evidence="9" id="KW-1185">Reference proteome</keyword>
<organism evidence="8 9">
    <name type="scientific">Holothuria leucospilota</name>
    <name type="common">Black long sea cucumber</name>
    <name type="synonym">Mertensiothuria leucospilota</name>
    <dbReference type="NCBI Taxonomy" id="206669"/>
    <lineage>
        <taxon>Eukaryota</taxon>
        <taxon>Metazoa</taxon>
        <taxon>Echinodermata</taxon>
        <taxon>Eleutherozoa</taxon>
        <taxon>Echinozoa</taxon>
        <taxon>Holothuroidea</taxon>
        <taxon>Aspidochirotacea</taxon>
        <taxon>Aspidochirotida</taxon>
        <taxon>Holothuriidae</taxon>
        <taxon>Holothuria</taxon>
    </lineage>
</organism>
<evidence type="ECO:0000256" key="1">
    <source>
        <dbReference type="ARBA" id="ARBA00004141"/>
    </source>
</evidence>
<reference evidence="8" key="1">
    <citation type="submission" date="2021-10" db="EMBL/GenBank/DDBJ databases">
        <title>Tropical sea cucumber genome reveals ecological adaptation and Cuvierian tubules defense mechanism.</title>
        <authorList>
            <person name="Chen T."/>
        </authorList>
    </citation>
    <scope>NUCLEOTIDE SEQUENCE</scope>
    <source>
        <strain evidence="8">Nanhai2018</strain>
        <tissue evidence="8">Muscle</tissue>
    </source>
</reference>
<dbReference type="AlphaFoldDB" id="A0A9Q1CEY3"/>
<name>A0A9Q1CEY3_HOLLE</name>
<dbReference type="EMBL" id="JAIZAY010000004">
    <property type="protein sequence ID" value="KAJ8043701.1"/>
    <property type="molecule type" value="Genomic_DNA"/>
</dbReference>
<dbReference type="Pfam" id="PF06140">
    <property type="entry name" value="Ifi-6-16"/>
    <property type="match status" value="1"/>
</dbReference>
<dbReference type="InterPro" id="IPR009311">
    <property type="entry name" value="IFI6/IFI27-like"/>
</dbReference>
<dbReference type="GO" id="GO:0016020">
    <property type="term" value="C:membrane"/>
    <property type="evidence" value="ECO:0007669"/>
    <property type="project" value="UniProtKB-SubCell"/>
</dbReference>
<gene>
    <name evidence="8" type="ORF">HOLleu_10908</name>
</gene>
<accession>A0A9Q1CEY3</accession>
<evidence type="ECO:0000256" key="5">
    <source>
        <dbReference type="ARBA" id="ARBA00023136"/>
    </source>
</evidence>
<sequence>MLRCNHMCSVFFVSRRVHHYFKEKLEERENNLLNYILSSELILFVWSVIDLKKDEDSFTINCNTSTIFKGEEMASLIVAGVTALGFTSSGIAAGSAAAWMMSVAGPVASGSVVALCQSIGATGAVPAAAAALAANTAAGAAVGGVAVGGVAVKTFSVVRSYFGGSPEDSDNDDDGSDSNDDSPDSTEIIPDSRDSHDTRDASPDSKDDNFDSKNDKRSSTTSLVSTIWPVETGEAVGHAVAMGNSVMAGLEDDTDGHKHSGSAMTVLA</sequence>
<dbReference type="InterPro" id="IPR038213">
    <property type="entry name" value="IFI6/IFI27-like_sf"/>
</dbReference>
<feature type="region of interest" description="Disordered" evidence="6">
    <location>
        <begin position="163"/>
        <end position="222"/>
    </location>
</feature>
<evidence type="ECO:0000256" key="7">
    <source>
        <dbReference type="SAM" id="Phobius"/>
    </source>
</evidence>
<keyword evidence="5 7" id="KW-0472">Membrane</keyword>
<evidence type="ECO:0000256" key="2">
    <source>
        <dbReference type="ARBA" id="ARBA00007262"/>
    </source>
</evidence>
<comment type="caution">
    <text evidence="8">The sequence shown here is derived from an EMBL/GenBank/DDBJ whole genome shotgun (WGS) entry which is preliminary data.</text>
</comment>
<dbReference type="Proteomes" id="UP001152320">
    <property type="component" value="Chromosome 4"/>
</dbReference>
<keyword evidence="3 7" id="KW-0812">Transmembrane</keyword>
<protein>
    <submittedName>
        <fullName evidence="8">Uncharacterized protein</fullName>
    </submittedName>
</protein>
<feature type="transmembrane region" description="Helical" evidence="7">
    <location>
        <begin position="73"/>
        <end position="93"/>
    </location>
</feature>
<comment type="subcellular location">
    <subcellularLocation>
        <location evidence="1">Membrane</location>
        <topology evidence="1">Multi-pass membrane protein</topology>
    </subcellularLocation>
</comment>
<evidence type="ECO:0000256" key="4">
    <source>
        <dbReference type="ARBA" id="ARBA00022989"/>
    </source>
</evidence>
<evidence type="ECO:0000313" key="8">
    <source>
        <dbReference type="EMBL" id="KAJ8043701.1"/>
    </source>
</evidence>
<evidence type="ECO:0000256" key="6">
    <source>
        <dbReference type="SAM" id="MobiDB-lite"/>
    </source>
</evidence>
<feature type="compositionally biased region" description="Acidic residues" evidence="6">
    <location>
        <begin position="167"/>
        <end position="184"/>
    </location>
</feature>
<dbReference type="PANTHER" id="PTHR16932">
    <property type="entry name" value="INTERFERON ALPHA-INDUCIBLE PROTEIN 27"/>
    <property type="match status" value="1"/>
</dbReference>
<comment type="similarity">
    <text evidence="2">Belongs to the IFI6/IFI27 family.</text>
</comment>
<feature type="transmembrane region" description="Helical" evidence="7">
    <location>
        <begin position="32"/>
        <end position="49"/>
    </location>
</feature>
<evidence type="ECO:0000313" key="9">
    <source>
        <dbReference type="Proteomes" id="UP001152320"/>
    </source>
</evidence>
<dbReference type="PANTHER" id="PTHR16932:SF18">
    <property type="entry name" value="INTERFERON, ALPHA-INDUCIBLE PROTEIN 27-LIKE 2"/>
    <property type="match status" value="1"/>
</dbReference>
<proteinExistence type="inferred from homology"/>